<name>A0A1I7W9Q0_HETBA</name>
<keyword evidence="2" id="KW-1185">Reference proteome</keyword>
<accession>A0A1I7W9Q0</accession>
<dbReference type="Proteomes" id="UP000095283">
    <property type="component" value="Unplaced"/>
</dbReference>
<evidence type="ECO:0000313" key="2">
    <source>
        <dbReference type="Proteomes" id="UP000095283"/>
    </source>
</evidence>
<proteinExistence type="predicted"/>
<sequence length="29" mass="3109">MGHAPKLGQHERGQIKALSTTGCTHYETG</sequence>
<evidence type="ECO:0000256" key="1">
    <source>
        <dbReference type="SAM" id="MobiDB-lite"/>
    </source>
</evidence>
<evidence type="ECO:0000313" key="3">
    <source>
        <dbReference type="WBParaSite" id="Hba_01374"/>
    </source>
</evidence>
<protein>
    <submittedName>
        <fullName evidence="3">Uncharacterized protein</fullName>
    </submittedName>
</protein>
<feature type="region of interest" description="Disordered" evidence="1">
    <location>
        <begin position="1"/>
        <end position="29"/>
    </location>
</feature>
<dbReference type="WBParaSite" id="Hba_01374">
    <property type="protein sequence ID" value="Hba_01374"/>
    <property type="gene ID" value="Hba_01374"/>
</dbReference>
<reference evidence="3" key="1">
    <citation type="submission" date="2016-11" db="UniProtKB">
        <authorList>
            <consortium name="WormBaseParasite"/>
        </authorList>
    </citation>
    <scope>IDENTIFICATION</scope>
</reference>
<organism evidence="2 3">
    <name type="scientific">Heterorhabditis bacteriophora</name>
    <name type="common">Entomopathogenic nematode worm</name>
    <dbReference type="NCBI Taxonomy" id="37862"/>
    <lineage>
        <taxon>Eukaryota</taxon>
        <taxon>Metazoa</taxon>
        <taxon>Ecdysozoa</taxon>
        <taxon>Nematoda</taxon>
        <taxon>Chromadorea</taxon>
        <taxon>Rhabditida</taxon>
        <taxon>Rhabditina</taxon>
        <taxon>Rhabditomorpha</taxon>
        <taxon>Strongyloidea</taxon>
        <taxon>Heterorhabditidae</taxon>
        <taxon>Heterorhabditis</taxon>
    </lineage>
</organism>
<dbReference type="AlphaFoldDB" id="A0A1I7W9Q0"/>